<name>A0A640VUS7_9RHOB</name>
<evidence type="ECO:0000313" key="2">
    <source>
        <dbReference type="EMBL" id="GFE51607.1"/>
    </source>
</evidence>
<dbReference type="SUPFAM" id="SSF47336">
    <property type="entry name" value="ACP-like"/>
    <property type="match status" value="1"/>
</dbReference>
<comment type="caution">
    <text evidence="2">The sequence shown here is derived from an EMBL/GenBank/DDBJ whole genome shotgun (WGS) entry which is preliminary data.</text>
</comment>
<dbReference type="AlphaFoldDB" id="A0A640VUS7"/>
<dbReference type="Gene3D" id="1.10.1200.10">
    <property type="entry name" value="ACP-like"/>
    <property type="match status" value="1"/>
</dbReference>
<evidence type="ECO:0000259" key="1">
    <source>
        <dbReference type="Pfam" id="PF00550"/>
    </source>
</evidence>
<evidence type="ECO:0000313" key="3">
    <source>
        <dbReference type="Proteomes" id="UP000436522"/>
    </source>
</evidence>
<protein>
    <recommendedName>
        <fullName evidence="1">Carrier domain-containing protein</fullName>
    </recommendedName>
</protein>
<accession>A0A640VUS7</accession>
<keyword evidence="3" id="KW-1185">Reference proteome</keyword>
<reference evidence="2 3" key="1">
    <citation type="submission" date="2019-12" db="EMBL/GenBank/DDBJ databases">
        <title>Roseobacter cerasinus sp. nov., isolated from seawater around aquaculture.</title>
        <authorList>
            <person name="Muramatsu S."/>
            <person name="Takabe Y."/>
            <person name="Mori K."/>
            <person name="Takaichi S."/>
            <person name="Hanada S."/>
        </authorList>
    </citation>
    <scope>NUCLEOTIDE SEQUENCE [LARGE SCALE GENOMIC DNA]</scope>
    <source>
        <strain evidence="2 3">AI77</strain>
    </source>
</reference>
<proteinExistence type="predicted"/>
<sequence length="120" mass="13658">MCIQKIKSITADILFLDDPAEIEDAKPFEDIGFTSIDFIDLCYELQQQIDPRIKPEELWPVNHFSTDPTLFADGKWTKTGWSRVQTALDIEADDPLPPQQLTRYWTPAFCAKQVEAVIGG</sequence>
<gene>
    <name evidence="2" type="ORF">So717_33600</name>
</gene>
<feature type="domain" description="Carrier" evidence="1">
    <location>
        <begin position="4"/>
        <end position="59"/>
    </location>
</feature>
<dbReference type="Proteomes" id="UP000436522">
    <property type="component" value="Unassembled WGS sequence"/>
</dbReference>
<dbReference type="InterPro" id="IPR036736">
    <property type="entry name" value="ACP-like_sf"/>
</dbReference>
<organism evidence="2 3">
    <name type="scientific">Roseobacter cerasinus</name>
    <dbReference type="NCBI Taxonomy" id="2602289"/>
    <lineage>
        <taxon>Bacteria</taxon>
        <taxon>Pseudomonadati</taxon>
        <taxon>Pseudomonadota</taxon>
        <taxon>Alphaproteobacteria</taxon>
        <taxon>Rhodobacterales</taxon>
        <taxon>Roseobacteraceae</taxon>
        <taxon>Roseobacter</taxon>
    </lineage>
</organism>
<dbReference type="Pfam" id="PF00550">
    <property type="entry name" value="PP-binding"/>
    <property type="match status" value="1"/>
</dbReference>
<dbReference type="InterPro" id="IPR009081">
    <property type="entry name" value="PP-bd_ACP"/>
</dbReference>
<dbReference type="EMBL" id="BLIV01000007">
    <property type="protein sequence ID" value="GFE51607.1"/>
    <property type="molecule type" value="Genomic_DNA"/>
</dbReference>